<name>R9GSI5_9SPHI</name>
<keyword evidence="2" id="KW-1185">Reference proteome</keyword>
<reference evidence="1 2" key="1">
    <citation type="journal article" date="2013" name="Genome Announc.">
        <title>Draft Genome Sequence of Arcticibacter svalbardensis Strain MN12-7T, a Member of the Family Sphingobacteriaceae Isolated from an Arctic Soil Sample.</title>
        <authorList>
            <person name="Shivaji S."/>
            <person name="Ara S."/>
            <person name="Prasad S."/>
            <person name="Manasa B.P."/>
            <person name="Begum Z."/>
            <person name="Singh A."/>
            <person name="Kumar Pinnaka A."/>
        </authorList>
    </citation>
    <scope>NUCLEOTIDE SEQUENCE [LARGE SCALE GENOMIC DNA]</scope>
    <source>
        <strain evidence="1 2">MN12-7</strain>
    </source>
</reference>
<evidence type="ECO:0000313" key="2">
    <source>
        <dbReference type="Proteomes" id="UP000014174"/>
    </source>
</evidence>
<dbReference type="EMBL" id="AQPN01000079">
    <property type="protein sequence ID" value="EOR94651.1"/>
    <property type="molecule type" value="Genomic_DNA"/>
</dbReference>
<dbReference type="STRING" id="1150600.ADIARSV_2249"/>
<evidence type="ECO:0000313" key="1">
    <source>
        <dbReference type="EMBL" id="EOR94651.1"/>
    </source>
</evidence>
<organism evidence="1 2">
    <name type="scientific">Arcticibacter svalbardensis MN12-7</name>
    <dbReference type="NCBI Taxonomy" id="1150600"/>
    <lineage>
        <taxon>Bacteria</taxon>
        <taxon>Pseudomonadati</taxon>
        <taxon>Bacteroidota</taxon>
        <taxon>Sphingobacteriia</taxon>
        <taxon>Sphingobacteriales</taxon>
        <taxon>Sphingobacteriaceae</taxon>
        <taxon>Arcticibacter</taxon>
    </lineage>
</organism>
<protein>
    <submittedName>
        <fullName evidence="1">Uncharacterized protein</fullName>
    </submittedName>
</protein>
<dbReference type="AlphaFoldDB" id="R9GSI5"/>
<proteinExistence type="predicted"/>
<dbReference type="Proteomes" id="UP000014174">
    <property type="component" value="Unassembled WGS sequence"/>
</dbReference>
<dbReference type="RefSeq" id="WP_016195483.1">
    <property type="nucleotide sequence ID" value="NZ_AQPN01000079.1"/>
</dbReference>
<gene>
    <name evidence="1" type="ORF">ADIARSV_2249</name>
</gene>
<accession>R9GSI5</accession>
<dbReference type="OrthoDB" id="797573at2"/>
<sequence length="73" mass="8582">MKIEVTYFSMLYSESGKSFGSFKLFHFFTDLLNQGYAEKDFILAYGPGAENLYYEWTNALLNEKQQINLYDIN</sequence>
<comment type="caution">
    <text evidence="1">The sequence shown here is derived from an EMBL/GenBank/DDBJ whole genome shotgun (WGS) entry which is preliminary data.</text>
</comment>